<dbReference type="RefSeq" id="WP_078349638.1">
    <property type="nucleotide sequence ID" value="NZ_MBTF01000023.1"/>
</dbReference>
<evidence type="ECO:0000256" key="1">
    <source>
        <dbReference type="ARBA" id="ARBA00004651"/>
    </source>
</evidence>
<dbReference type="PANTHER" id="PTHR30572:SF18">
    <property type="entry name" value="ABC-TYPE MACROLIDE FAMILY EXPORT SYSTEM PERMEASE COMPONENT 2"/>
    <property type="match status" value="1"/>
</dbReference>
<reference evidence="9 10" key="1">
    <citation type="submission" date="2016-07" db="EMBL/GenBank/DDBJ databases">
        <title>Genomic analysis of zinc-resistant bacterium Mucilaginibacter pedocola TBZ30.</title>
        <authorList>
            <person name="Huang J."/>
            <person name="Tang J."/>
        </authorList>
    </citation>
    <scope>NUCLEOTIDE SEQUENCE [LARGE SCALE GENOMIC DNA]</scope>
    <source>
        <strain evidence="9 10">TBZ30</strain>
    </source>
</reference>
<protein>
    <submittedName>
        <fullName evidence="9">ABC transporter permease</fullName>
    </submittedName>
</protein>
<feature type="transmembrane region" description="Helical" evidence="6">
    <location>
        <begin position="386"/>
        <end position="409"/>
    </location>
</feature>
<evidence type="ECO:0000256" key="6">
    <source>
        <dbReference type="SAM" id="Phobius"/>
    </source>
</evidence>
<evidence type="ECO:0000259" key="8">
    <source>
        <dbReference type="Pfam" id="PF12704"/>
    </source>
</evidence>
<proteinExistence type="predicted"/>
<name>A0A1S9PEA0_9SPHI</name>
<dbReference type="GO" id="GO:0005886">
    <property type="term" value="C:plasma membrane"/>
    <property type="evidence" value="ECO:0007669"/>
    <property type="project" value="UniProtKB-SubCell"/>
</dbReference>
<dbReference type="InterPro" id="IPR025857">
    <property type="entry name" value="MacB_PCD"/>
</dbReference>
<dbReference type="Proteomes" id="UP000189739">
    <property type="component" value="Unassembled WGS sequence"/>
</dbReference>
<evidence type="ECO:0000256" key="5">
    <source>
        <dbReference type="ARBA" id="ARBA00023136"/>
    </source>
</evidence>
<keyword evidence="5 6" id="KW-0472">Membrane</keyword>
<dbReference type="STRING" id="1792845.BC343_09150"/>
<dbReference type="AlphaFoldDB" id="A0A1S9PEA0"/>
<evidence type="ECO:0000259" key="7">
    <source>
        <dbReference type="Pfam" id="PF02687"/>
    </source>
</evidence>
<sequence>MLRNYLKVAWRNLLKNKTHTFINVSGLSVGMAVAMLIGLWIWDELSYDKYHDNYNRVVKVMQHQTINGTTHSQVAIPIPLGTMLRNDYTGPNRDFKYMVMSSWNFEHILTVGDKKLAMTGSYMEPEATDMLSLKMLKGTRKGLQDPLSIVISEKVATAMFGNDDPLGKTIKIDNKKDVTVTGVYENLPRNTEFNELTYILPWQLYLDTEEWLKRASTQWGNNSFQLFAQLNPGADIAKVDARIKDLKKKNIAAQGDKVGASFNPTVFLHPMEKWHLYSEFKEGKNTGGAIQFVWLFGIIGVFVLLLACINFMNLSTARSEKRAKEVGIRKAVGSIRGQLIAQFFSESLMVTAFAFVLCILLVWVTLPWFNQVADKSMKMLWSNPAFWAIGLGFSMLTGIIAGSYPAFYLSSFQPVKVLKGTFKAGKYAAVPRKVLVVLQFFVSATLIIGTIIVFRQVQFTKNRPVGYERTGVVQLNMKTEDIHKNFTAVRNELLASGAIIEIAESGSPLTDVYSNSSGFDWEGKAPDLQDDFAYIRITPEFGKVAQWQIIEGRDFSRDIKADSSALILNEASVKFMNLKHPVGAIVKSGDYKMHVIGVVKDLVMSSPYEPVKTTFFSMSGGGGDLVDIRLNPKMSSHNALAKIESVFKQYDPGSPFDYKFTDDEYARKFASEERVGKLAGFFTLLAIFISCMGLFGMASFMAEQRTKEIGVRKVLGASVFSLWQLMSKDFVVLVSISLMLAIPVAYYFMGGWLQNYKYRADLSWWIFAATAFGAIGITMLTVSYQSIKAALSNPVKSLRSE</sequence>
<feature type="transmembrane region" description="Helical" evidence="6">
    <location>
        <begin position="339"/>
        <end position="366"/>
    </location>
</feature>
<keyword evidence="10" id="KW-1185">Reference proteome</keyword>
<accession>A0A1S9PEA0</accession>
<feature type="domain" description="ABC3 transporter permease C-terminal" evidence="7">
    <location>
        <begin position="298"/>
        <end position="414"/>
    </location>
</feature>
<feature type="transmembrane region" description="Helical" evidence="6">
    <location>
        <begin position="21"/>
        <end position="42"/>
    </location>
</feature>
<feature type="transmembrane region" description="Helical" evidence="6">
    <location>
        <begin position="762"/>
        <end position="782"/>
    </location>
</feature>
<keyword evidence="2" id="KW-1003">Cell membrane</keyword>
<dbReference type="OrthoDB" id="1451596at2"/>
<feature type="domain" description="ABC3 transporter permease C-terminal" evidence="7">
    <location>
        <begin position="681"/>
        <end position="791"/>
    </location>
</feature>
<evidence type="ECO:0000256" key="3">
    <source>
        <dbReference type="ARBA" id="ARBA00022692"/>
    </source>
</evidence>
<dbReference type="EMBL" id="MBTF01000023">
    <property type="protein sequence ID" value="OOQ58938.1"/>
    <property type="molecule type" value="Genomic_DNA"/>
</dbReference>
<feature type="transmembrane region" description="Helical" evidence="6">
    <location>
        <begin position="678"/>
        <end position="702"/>
    </location>
</feature>
<feature type="transmembrane region" description="Helical" evidence="6">
    <location>
        <begin position="730"/>
        <end position="750"/>
    </location>
</feature>
<dbReference type="InterPro" id="IPR003838">
    <property type="entry name" value="ABC3_permease_C"/>
</dbReference>
<evidence type="ECO:0000256" key="4">
    <source>
        <dbReference type="ARBA" id="ARBA00022989"/>
    </source>
</evidence>
<keyword evidence="4 6" id="KW-1133">Transmembrane helix</keyword>
<keyword evidence="3 6" id="KW-0812">Transmembrane</keyword>
<evidence type="ECO:0000313" key="10">
    <source>
        <dbReference type="Proteomes" id="UP000189739"/>
    </source>
</evidence>
<dbReference type="InterPro" id="IPR050250">
    <property type="entry name" value="Macrolide_Exporter_MacB"/>
</dbReference>
<dbReference type="GO" id="GO:0022857">
    <property type="term" value="F:transmembrane transporter activity"/>
    <property type="evidence" value="ECO:0007669"/>
    <property type="project" value="TreeGrafter"/>
</dbReference>
<dbReference type="Pfam" id="PF12704">
    <property type="entry name" value="MacB_PCD"/>
    <property type="match status" value="1"/>
</dbReference>
<evidence type="ECO:0000256" key="2">
    <source>
        <dbReference type="ARBA" id="ARBA00022475"/>
    </source>
</evidence>
<dbReference type="Pfam" id="PF02687">
    <property type="entry name" value="FtsX"/>
    <property type="match status" value="2"/>
</dbReference>
<feature type="transmembrane region" description="Helical" evidence="6">
    <location>
        <begin position="292"/>
        <end position="314"/>
    </location>
</feature>
<organism evidence="9 10">
    <name type="scientific">Mucilaginibacter pedocola</name>
    <dbReference type="NCBI Taxonomy" id="1792845"/>
    <lineage>
        <taxon>Bacteria</taxon>
        <taxon>Pseudomonadati</taxon>
        <taxon>Bacteroidota</taxon>
        <taxon>Sphingobacteriia</taxon>
        <taxon>Sphingobacteriales</taxon>
        <taxon>Sphingobacteriaceae</taxon>
        <taxon>Mucilaginibacter</taxon>
    </lineage>
</organism>
<feature type="transmembrane region" description="Helical" evidence="6">
    <location>
        <begin position="434"/>
        <end position="454"/>
    </location>
</feature>
<evidence type="ECO:0000313" key="9">
    <source>
        <dbReference type="EMBL" id="OOQ58938.1"/>
    </source>
</evidence>
<comment type="subcellular location">
    <subcellularLocation>
        <location evidence="1">Cell membrane</location>
        <topology evidence="1">Multi-pass membrane protein</topology>
    </subcellularLocation>
</comment>
<gene>
    <name evidence="9" type="ORF">BC343_09150</name>
</gene>
<comment type="caution">
    <text evidence="9">The sequence shown here is derived from an EMBL/GenBank/DDBJ whole genome shotgun (WGS) entry which is preliminary data.</text>
</comment>
<dbReference type="PANTHER" id="PTHR30572">
    <property type="entry name" value="MEMBRANE COMPONENT OF TRANSPORTER-RELATED"/>
    <property type="match status" value="1"/>
</dbReference>
<feature type="domain" description="MacB-like periplasmic core" evidence="8">
    <location>
        <begin position="20"/>
        <end position="245"/>
    </location>
</feature>